<keyword evidence="2" id="KW-1185">Reference proteome</keyword>
<comment type="caution">
    <text evidence="1">The sequence shown here is derived from an EMBL/GenBank/DDBJ whole genome shotgun (WGS) entry which is preliminary data.</text>
</comment>
<organism evidence="1 2">
    <name type="scientific">Trichonephila clavipes</name>
    <name type="common">Golden silk orbweaver</name>
    <name type="synonym">Nephila clavipes</name>
    <dbReference type="NCBI Taxonomy" id="2585209"/>
    <lineage>
        <taxon>Eukaryota</taxon>
        <taxon>Metazoa</taxon>
        <taxon>Ecdysozoa</taxon>
        <taxon>Arthropoda</taxon>
        <taxon>Chelicerata</taxon>
        <taxon>Arachnida</taxon>
        <taxon>Araneae</taxon>
        <taxon>Araneomorphae</taxon>
        <taxon>Entelegynae</taxon>
        <taxon>Araneoidea</taxon>
        <taxon>Nephilidae</taxon>
        <taxon>Trichonephila</taxon>
    </lineage>
</organism>
<proteinExistence type="predicted"/>
<dbReference type="AlphaFoldDB" id="A0A8X6VI92"/>
<evidence type="ECO:0000313" key="1">
    <source>
        <dbReference type="EMBL" id="GFY08768.1"/>
    </source>
</evidence>
<gene>
    <name evidence="1" type="primary">CCNYL1</name>
    <name evidence="1" type="ORF">TNCV_4659611</name>
</gene>
<dbReference type="PANTHER" id="PTHR14248">
    <property type="entry name" value="CYCLIN Y, ISOFORM A"/>
    <property type="match status" value="1"/>
</dbReference>
<accession>A0A8X6VI92</accession>
<dbReference type="EMBL" id="BMAU01021284">
    <property type="protein sequence ID" value="GFY08768.1"/>
    <property type="molecule type" value="Genomic_DNA"/>
</dbReference>
<reference evidence="1" key="1">
    <citation type="submission" date="2020-08" db="EMBL/GenBank/DDBJ databases">
        <title>Multicomponent nature underlies the extraordinary mechanical properties of spider dragline silk.</title>
        <authorList>
            <person name="Kono N."/>
            <person name="Nakamura H."/>
            <person name="Mori M."/>
            <person name="Yoshida Y."/>
            <person name="Ohtoshi R."/>
            <person name="Malay A.D."/>
            <person name="Moran D.A.P."/>
            <person name="Tomita M."/>
            <person name="Numata K."/>
            <person name="Arakawa K."/>
        </authorList>
    </citation>
    <scope>NUCLEOTIDE SEQUENCE</scope>
</reference>
<dbReference type="Proteomes" id="UP000887159">
    <property type="component" value="Unassembled WGS sequence"/>
</dbReference>
<name>A0A8X6VI92_TRICX</name>
<protein>
    <submittedName>
        <fullName evidence="1">Cyclin-Y-like protein 1</fullName>
    </submittedName>
</protein>
<sequence length="259" mass="29344">MGNKIACCASDSPTLNRKFGSEYLQGAVIFPCPNSISNLQHISEREPEDFDADPSTHPTAGPIFMQRSKSDVRYFREKRRSESNLLETRPLKKSSSCSTIFLDDSTVSQPNLKNTIKCVTLAIYYHIRNRTSNRTLDIFDERIHPLSVESDYDYLQMTLPVETSALTFSGTLLVIETISTNNGLTPKEIKAKFDAVHGASASVFPTIYNWINEIKCGHISTKDDHLSQQHPVEVSTLEMIDKIHDMMLSDRRTKLHEME</sequence>
<evidence type="ECO:0000313" key="2">
    <source>
        <dbReference type="Proteomes" id="UP000887159"/>
    </source>
</evidence>